<feature type="compositionally biased region" description="Basic and acidic residues" evidence="1">
    <location>
        <begin position="1"/>
        <end position="30"/>
    </location>
</feature>
<sequence>MSDSESSDREFDYSIVTSDREIGDSRRSEDESCEIFDDEAVANSVVEPEELEEGDEGFPAEDDRGDDESEEEDEFPLSKDELAALIDRSIEFGESSDDFDYEPPCESEEIFDDGTESDHDARSDFERRSDNDEEDDDDVNSENFASGGPSECDEYGETSDYDDSRNNSGID</sequence>
<dbReference type="AlphaFoldDB" id="A0ABD2WQX8"/>
<evidence type="ECO:0000313" key="3">
    <source>
        <dbReference type="Proteomes" id="UP001627154"/>
    </source>
</evidence>
<feature type="compositionally biased region" description="Acidic residues" evidence="1">
    <location>
        <begin position="94"/>
        <end position="115"/>
    </location>
</feature>
<feature type="compositionally biased region" description="Acidic residues" evidence="1">
    <location>
        <begin position="131"/>
        <end position="140"/>
    </location>
</feature>
<feature type="compositionally biased region" description="Acidic residues" evidence="1">
    <location>
        <begin position="47"/>
        <end position="75"/>
    </location>
</feature>
<evidence type="ECO:0000256" key="1">
    <source>
        <dbReference type="SAM" id="MobiDB-lite"/>
    </source>
</evidence>
<gene>
    <name evidence="2" type="ORF">TKK_010894</name>
</gene>
<name>A0ABD2WQX8_9HYME</name>
<protein>
    <submittedName>
        <fullName evidence="2">Uncharacterized protein</fullName>
    </submittedName>
</protein>
<feature type="compositionally biased region" description="Acidic residues" evidence="1">
    <location>
        <begin position="151"/>
        <end position="161"/>
    </location>
</feature>
<evidence type="ECO:0000313" key="2">
    <source>
        <dbReference type="EMBL" id="KAL3394902.1"/>
    </source>
</evidence>
<proteinExistence type="predicted"/>
<feature type="compositionally biased region" description="Acidic residues" evidence="1">
    <location>
        <begin position="31"/>
        <end position="40"/>
    </location>
</feature>
<feature type="region of interest" description="Disordered" evidence="1">
    <location>
        <begin position="1"/>
        <end position="171"/>
    </location>
</feature>
<dbReference type="EMBL" id="JBJJXI010000087">
    <property type="protein sequence ID" value="KAL3394902.1"/>
    <property type="molecule type" value="Genomic_DNA"/>
</dbReference>
<keyword evidence="3" id="KW-1185">Reference proteome</keyword>
<feature type="compositionally biased region" description="Basic and acidic residues" evidence="1">
    <location>
        <begin position="116"/>
        <end position="130"/>
    </location>
</feature>
<reference evidence="2 3" key="1">
    <citation type="journal article" date="2024" name="bioRxiv">
        <title>A reference genome for Trichogramma kaykai: A tiny desert-dwelling parasitoid wasp with competing sex-ratio distorters.</title>
        <authorList>
            <person name="Culotta J."/>
            <person name="Lindsey A.R."/>
        </authorList>
    </citation>
    <scope>NUCLEOTIDE SEQUENCE [LARGE SCALE GENOMIC DNA]</scope>
    <source>
        <strain evidence="2 3">KSX58</strain>
    </source>
</reference>
<comment type="caution">
    <text evidence="2">The sequence shown here is derived from an EMBL/GenBank/DDBJ whole genome shotgun (WGS) entry which is preliminary data.</text>
</comment>
<accession>A0ABD2WQX8</accession>
<organism evidence="2 3">
    <name type="scientific">Trichogramma kaykai</name>
    <dbReference type="NCBI Taxonomy" id="54128"/>
    <lineage>
        <taxon>Eukaryota</taxon>
        <taxon>Metazoa</taxon>
        <taxon>Ecdysozoa</taxon>
        <taxon>Arthropoda</taxon>
        <taxon>Hexapoda</taxon>
        <taxon>Insecta</taxon>
        <taxon>Pterygota</taxon>
        <taxon>Neoptera</taxon>
        <taxon>Endopterygota</taxon>
        <taxon>Hymenoptera</taxon>
        <taxon>Apocrita</taxon>
        <taxon>Proctotrupomorpha</taxon>
        <taxon>Chalcidoidea</taxon>
        <taxon>Trichogrammatidae</taxon>
        <taxon>Trichogramma</taxon>
    </lineage>
</organism>
<dbReference type="Proteomes" id="UP001627154">
    <property type="component" value="Unassembled WGS sequence"/>
</dbReference>